<evidence type="ECO:0000259" key="1">
    <source>
        <dbReference type="Pfam" id="PF12697"/>
    </source>
</evidence>
<dbReference type="PANTHER" id="PTHR43689:SF8">
    <property type="entry name" value="ALPHA_BETA-HYDROLASES SUPERFAMILY PROTEIN"/>
    <property type="match status" value="1"/>
</dbReference>
<evidence type="ECO:0000313" key="2">
    <source>
        <dbReference type="EMBL" id="GAA3703876.1"/>
    </source>
</evidence>
<dbReference type="Proteomes" id="UP001500752">
    <property type="component" value="Unassembled WGS sequence"/>
</dbReference>
<sequence>MRPVLLLPGTLVPASVFDAVVPLLERTGAFRPVTVDWMREVPDPTLVRVADHVVALTRGGPPVILVGHSTGAAIAAMAAVLHPARVAALVLVDGGPNMAAHASIGPMLEGLRVARSDADWRGYAELNVSSGDPGQREAWIGQMVGYSRSVGSGPALSILESQAGEDFLGRPPLEGVPVELLHGERDPKRRPVDSRAWTQLFPSACFTLLPGVGHTPPLEAPAEVAAAVERAAARCGG</sequence>
<gene>
    <name evidence="2" type="ORF">GCM10023081_45300</name>
</gene>
<dbReference type="PANTHER" id="PTHR43689">
    <property type="entry name" value="HYDROLASE"/>
    <property type="match status" value="1"/>
</dbReference>
<dbReference type="InterPro" id="IPR000073">
    <property type="entry name" value="AB_hydrolase_1"/>
</dbReference>
<proteinExistence type="predicted"/>
<dbReference type="SUPFAM" id="SSF53474">
    <property type="entry name" value="alpha/beta-Hydrolases"/>
    <property type="match status" value="1"/>
</dbReference>
<dbReference type="InterPro" id="IPR029058">
    <property type="entry name" value="AB_hydrolase_fold"/>
</dbReference>
<dbReference type="Pfam" id="PF12697">
    <property type="entry name" value="Abhydrolase_6"/>
    <property type="match status" value="1"/>
</dbReference>
<protein>
    <recommendedName>
        <fullName evidence="1">AB hydrolase-1 domain-containing protein</fullName>
    </recommendedName>
</protein>
<dbReference type="RefSeq" id="WP_345154562.1">
    <property type="nucleotide sequence ID" value="NZ_BAABEO010000035.1"/>
</dbReference>
<feature type="domain" description="AB hydrolase-1" evidence="1">
    <location>
        <begin position="4"/>
        <end position="227"/>
    </location>
</feature>
<dbReference type="EMBL" id="BAABEO010000035">
    <property type="protein sequence ID" value="GAA3703876.1"/>
    <property type="molecule type" value="Genomic_DNA"/>
</dbReference>
<dbReference type="Gene3D" id="3.40.50.1820">
    <property type="entry name" value="alpha/beta hydrolase"/>
    <property type="match status" value="1"/>
</dbReference>
<name>A0ABP7DDB9_9MICC</name>
<comment type="caution">
    <text evidence="2">The sequence shown here is derived from an EMBL/GenBank/DDBJ whole genome shotgun (WGS) entry which is preliminary data.</text>
</comment>
<keyword evidence="3" id="KW-1185">Reference proteome</keyword>
<accession>A0ABP7DDB9</accession>
<reference evidence="3" key="1">
    <citation type="journal article" date="2019" name="Int. J. Syst. Evol. Microbiol.">
        <title>The Global Catalogue of Microorganisms (GCM) 10K type strain sequencing project: providing services to taxonomists for standard genome sequencing and annotation.</title>
        <authorList>
            <consortium name="The Broad Institute Genomics Platform"/>
            <consortium name="The Broad Institute Genome Sequencing Center for Infectious Disease"/>
            <person name="Wu L."/>
            <person name="Ma J."/>
        </authorList>
    </citation>
    <scope>NUCLEOTIDE SEQUENCE [LARGE SCALE GENOMIC DNA]</scope>
    <source>
        <strain evidence="3">JCM 30742</strain>
    </source>
</reference>
<evidence type="ECO:0000313" key="3">
    <source>
        <dbReference type="Proteomes" id="UP001500752"/>
    </source>
</evidence>
<organism evidence="2 3">
    <name type="scientific">Arthrobacter ginkgonis</name>
    <dbReference type="NCBI Taxonomy" id="1630594"/>
    <lineage>
        <taxon>Bacteria</taxon>
        <taxon>Bacillati</taxon>
        <taxon>Actinomycetota</taxon>
        <taxon>Actinomycetes</taxon>
        <taxon>Micrococcales</taxon>
        <taxon>Micrococcaceae</taxon>
        <taxon>Arthrobacter</taxon>
    </lineage>
</organism>